<dbReference type="PANTHER" id="PTHR38011">
    <property type="entry name" value="DIHYDROFOLATE REDUCTASE FAMILY PROTEIN (AFU_ORTHOLOGUE AFUA_8G06820)"/>
    <property type="match status" value="1"/>
</dbReference>
<evidence type="ECO:0000256" key="8">
    <source>
        <dbReference type="ARBA" id="ARBA00049020"/>
    </source>
</evidence>
<sequence>MDRPFVFINAAMSADGKISTVERRQTTISGKDDFERVDSLKAGSDAIMIGIGTVFADNPSLTVKSEKRREERRKAGKDENPLRIVVDSKAKTPVDAAILNKGEGKRLIAVSERAIVEDMEGLGEKAEVLICGKEEVDLKKLLFLLGLRGVSRLMVEGGATLNWSLISQGLVDEIYTYVGNLIIGGENAPTLVDGAGFAVEEKIIKLELLSAEPMDEGVLLRWRVRNA</sequence>
<dbReference type="InterPro" id="IPR011549">
    <property type="entry name" value="RibD_C"/>
</dbReference>
<dbReference type="Pfam" id="PF01872">
    <property type="entry name" value="RibD_C"/>
    <property type="match status" value="1"/>
</dbReference>
<protein>
    <recommendedName>
        <fullName evidence="9">2,5-diamino-6-(ribosylamino)-4(3H)-pyrimidinone 5'-phosphate reductase</fullName>
        <ecNumber evidence="9">1.1.1.302</ecNumber>
    </recommendedName>
</protein>
<evidence type="ECO:0000256" key="1">
    <source>
        <dbReference type="ARBA" id="ARBA00005104"/>
    </source>
</evidence>
<keyword evidence="5" id="KW-0521">NADP</keyword>
<evidence type="ECO:0000256" key="9">
    <source>
        <dbReference type="NCBIfam" id="TIGR01508"/>
    </source>
</evidence>
<evidence type="ECO:0000256" key="5">
    <source>
        <dbReference type="ARBA" id="ARBA00022857"/>
    </source>
</evidence>
<keyword evidence="4" id="KW-0686">Riboflavin biosynthesis</keyword>
<reference evidence="11" key="1">
    <citation type="submission" date="2020-06" db="EMBL/GenBank/DDBJ databases">
        <title>Unique genomic features of the anaerobic methanotrophic archaea.</title>
        <authorList>
            <person name="Chadwick G.L."/>
            <person name="Skennerton C.T."/>
            <person name="Laso-Perez R."/>
            <person name="Leu A.O."/>
            <person name="Speth D.R."/>
            <person name="Yu H."/>
            <person name="Morgan-Lang C."/>
            <person name="Hatzenpichler R."/>
            <person name="Goudeau D."/>
            <person name="Malmstrom R."/>
            <person name="Brazelton W.J."/>
            <person name="Woyke T."/>
            <person name="Hallam S.J."/>
            <person name="Tyson G.W."/>
            <person name="Wegener G."/>
            <person name="Boetius A."/>
            <person name="Orphan V."/>
        </authorList>
    </citation>
    <scope>NUCLEOTIDE SEQUENCE</scope>
</reference>
<dbReference type="SUPFAM" id="SSF53597">
    <property type="entry name" value="Dihydrofolate reductase-like"/>
    <property type="match status" value="1"/>
</dbReference>
<comment type="pathway">
    <text evidence="1">Cofactor biosynthesis; riboflavin biosynthesis.</text>
</comment>
<comment type="similarity">
    <text evidence="2">Belongs to the HTP reductase family.</text>
</comment>
<evidence type="ECO:0000259" key="10">
    <source>
        <dbReference type="Pfam" id="PF01872"/>
    </source>
</evidence>
<organism evidence="11">
    <name type="scientific">Candidatus Methanophagaceae archaeon ANME-1 ERB6</name>
    <dbReference type="NCBI Taxonomy" id="2759912"/>
    <lineage>
        <taxon>Archaea</taxon>
        <taxon>Methanobacteriati</taxon>
        <taxon>Methanobacteriota</taxon>
        <taxon>Stenosarchaea group</taxon>
        <taxon>Methanomicrobia</taxon>
        <taxon>Candidatus Methanophagales</taxon>
        <taxon>Candidatus Methanophagaceae</taxon>
    </lineage>
</organism>
<feature type="domain" description="Bacterial bifunctional deaminase-reductase C-terminal" evidence="10">
    <location>
        <begin position="4"/>
        <end position="220"/>
    </location>
</feature>
<dbReference type="InterPro" id="IPR024072">
    <property type="entry name" value="DHFR-like_dom_sf"/>
</dbReference>
<dbReference type="EMBL" id="MT631519">
    <property type="protein sequence ID" value="QNO52695.1"/>
    <property type="molecule type" value="Genomic_DNA"/>
</dbReference>
<dbReference type="PANTHER" id="PTHR38011:SF7">
    <property type="entry name" value="2,5-DIAMINO-6-RIBOSYLAMINO-4(3H)-PYRIMIDINONE 5'-PHOSPHATE REDUCTASE"/>
    <property type="match status" value="1"/>
</dbReference>
<dbReference type="EC" id="1.1.1.302" evidence="9"/>
<dbReference type="InterPro" id="IPR050765">
    <property type="entry name" value="Riboflavin_Biosynth_HTPR"/>
</dbReference>
<comment type="subunit">
    <text evidence="3">Homodimer.</text>
</comment>
<dbReference type="UniPathway" id="UPA00275"/>
<proteinExistence type="inferred from homology"/>
<comment type="catalytic activity">
    <reaction evidence="8">
        <text>2,5-diamino-6-(1-D-ribitylamino)pyrimidin-4(3H)-one 5'-phosphate + NADP(+) = 2,5-diamino-6-(1-D-ribosylamino)pyrimidin-4(3H)-one 5'-phosphate + NADPH + H(+)</text>
        <dbReference type="Rhea" id="RHEA:27278"/>
        <dbReference type="ChEBI" id="CHEBI:15378"/>
        <dbReference type="ChEBI" id="CHEBI:57783"/>
        <dbReference type="ChEBI" id="CHEBI:58349"/>
        <dbReference type="ChEBI" id="CHEBI:58890"/>
        <dbReference type="ChEBI" id="CHEBI:59545"/>
        <dbReference type="EC" id="1.1.1.302"/>
    </reaction>
</comment>
<name>A0A7G9YXG1_9EURY</name>
<dbReference type="InterPro" id="IPR006401">
    <property type="entry name" value="Rib_reduct_arc"/>
</dbReference>
<accession>A0A7G9YXG1</accession>
<gene>
    <name evidence="11" type="primary">arfC</name>
    <name evidence="11" type="ORF">JLLPAJDC_00005</name>
</gene>
<evidence type="ECO:0000256" key="6">
    <source>
        <dbReference type="ARBA" id="ARBA00023002"/>
    </source>
</evidence>
<comment type="catalytic activity">
    <reaction evidence="7">
        <text>2,5-diamino-6-(1-D-ribitylamino)pyrimidin-4(3H)-one 5'-phosphate + NAD(+) = 2,5-diamino-6-(1-D-ribosylamino)pyrimidin-4(3H)-one 5'-phosphate + NADH + H(+)</text>
        <dbReference type="Rhea" id="RHEA:27274"/>
        <dbReference type="ChEBI" id="CHEBI:15378"/>
        <dbReference type="ChEBI" id="CHEBI:57540"/>
        <dbReference type="ChEBI" id="CHEBI:57945"/>
        <dbReference type="ChEBI" id="CHEBI:58890"/>
        <dbReference type="ChEBI" id="CHEBI:59545"/>
        <dbReference type="EC" id="1.1.1.302"/>
    </reaction>
</comment>
<evidence type="ECO:0000256" key="2">
    <source>
        <dbReference type="ARBA" id="ARBA00009723"/>
    </source>
</evidence>
<dbReference type="GO" id="GO:0008703">
    <property type="term" value="F:5-amino-6-(5-phosphoribosylamino)uracil reductase activity"/>
    <property type="evidence" value="ECO:0007669"/>
    <property type="project" value="InterPro"/>
</dbReference>
<evidence type="ECO:0000256" key="4">
    <source>
        <dbReference type="ARBA" id="ARBA00022619"/>
    </source>
</evidence>
<dbReference type="GO" id="GO:0009231">
    <property type="term" value="P:riboflavin biosynthetic process"/>
    <property type="evidence" value="ECO:0007669"/>
    <property type="project" value="UniProtKB-UniPathway"/>
</dbReference>
<dbReference type="InterPro" id="IPR002734">
    <property type="entry name" value="RibDG_C"/>
</dbReference>
<dbReference type="NCBIfam" id="TIGR01508">
    <property type="entry name" value="rib_reduct_arch"/>
    <property type="match status" value="1"/>
</dbReference>
<dbReference type="NCBIfam" id="TIGR00227">
    <property type="entry name" value="ribD_Cterm"/>
    <property type="match status" value="1"/>
</dbReference>
<evidence type="ECO:0000313" key="11">
    <source>
        <dbReference type="EMBL" id="QNO52695.1"/>
    </source>
</evidence>
<dbReference type="Gene3D" id="3.40.430.10">
    <property type="entry name" value="Dihydrofolate Reductase, subunit A"/>
    <property type="match status" value="1"/>
</dbReference>
<keyword evidence="6 11" id="KW-0560">Oxidoreductase</keyword>
<evidence type="ECO:0000256" key="3">
    <source>
        <dbReference type="ARBA" id="ARBA00011738"/>
    </source>
</evidence>
<dbReference type="GO" id="GO:0050661">
    <property type="term" value="F:NADP binding"/>
    <property type="evidence" value="ECO:0007669"/>
    <property type="project" value="InterPro"/>
</dbReference>
<evidence type="ECO:0000256" key="7">
    <source>
        <dbReference type="ARBA" id="ARBA00047550"/>
    </source>
</evidence>
<dbReference type="AlphaFoldDB" id="A0A7G9YXG1"/>